<gene>
    <name evidence="13" type="ORF">ACFFJK_08195</name>
</gene>
<keyword evidence="11" id="KW-0697">Rotamase</keyword>
<comment type="similarity">
    <text evidence="8">Belongs to the PpiD chaperone family.</text>
</comment>
<comment type="caution">
    <text evidence="13">The sequence shown here is derived from an EMBL/GenBank/DDBJ whole genome shotgun (WGS) entry which is preliminary data.</text>
</comment>
<dbReference type="SUPFAM" id="SSF54534">
    <property type="entry name" value="FKBP-like"/>
    <property type="match status" value="1"/>
</dbReference>
<evidence type="ECO:0000256" key="8">
    <source>
        <dbReference type="ARBA" id="ARBA00038408"/>
    </source>
</evidence>
<keyword evidence="11" id="KW-0413">Isomerase</keyword>
<evidence type="ECO:0000256" key="10">
    <source>
        <dbReference type="ARBA" id="ARBA00042775"/>
    </source>
</evidence>
<evidence type="ECO:0000256" key="1">
    <source>
        <dbReference type="ARBA" id="ARBA00004382"/>
    </source>
</evidence>
<dbReference type="PROSITE" id="PS50198">
    <property type="entry name" value="PPIC_PPIASE_2"/>
    <property type="match status" value="1"/>
</dbReference>
<evidence type="ECO:0000313" key="14">
    <source>
        <dbReference type="Proteomes" id="UP001589773"/>
    </source>
</evidence>
<keyword evidence="14" id="KW-1185">Reference proteome</keyword>
<keyword evidence="6" id="KW-0472">Membrane</keyword>
<evidence type="ECO:0000256" key="2">
    <source>
        <dbReference type="ARBA" id="ARBA00022475"/>
    </source>
</evidence>
<reference evidence="13 14" key="1">
    <citation type="submission" date="2024-09" db="EMBL/GenBank/DDBJ databases">
        <authorList>
            <person name="Sun Q."/>
            <person name="Mori K."/>
        </authorList>
    </citation>
    <scope>NUCLEOTIDE SEQUENCE [LARGE SCALE GENOMIC DNA]</scope>
    <source>
        <strain evidence="13 14">CCM 7792</strain>
    </source>
</reference>
<organism evidence="13 14">
    <name type="scientific">Massilia consociata</name>
    <dbReference type="NCBI Taxonomy" id="760117"/>
    <lineage>
        <taxon>Bacteria</taxon>
        <taxon>Pseudomonadati</taxon>
        <taxon>Pseudomonadota</taxon>
        <taxon>Betaproteobacteria</taxon>
        <taxon>Burkholderiales</taxon>
        <taxon>Oxalobacteraceae</taxon>
        <taxon>Telluria group</taxon>
        <taxon>Massilia</taxon>
    </lineage>
</organism>
<keyword evidence="5" id="KW-1133">Transmembrane helix</keyword>
<evidence type="ECO:0000256" key="4">
    <source>
        <dbReference type="ARBA" id="ARBA00022692"/>
    </source>
</evidence>
<evidence type="ECO:0000256" key="5">
    <source>
        <dbReference type="ARBA" id="ARBA00022989"/>
    </source>
</evidence>
<sequence length="639" mass="69740">MFEFIRNHKRWMYGILLLLVIPSFVLLGVEGYQGNDATSSVATVAGQKVTQQDWEEAQRRQIDQARQMMGPQFDQKMFETPEAKQAILNNLVAERAIDAEVARSNMTVGDATLARTINDIQQFRKPDGSFDMEQYKAALAAQGMTPAMFDQRLRRDLTVQQLSGSIQATAFAPRSVSARLSDINDQEREVQELVFPLAQFLPQVKVTDAMVKAYYDKNGALFTIPEQVKAEYVVLDADAVASQVQVTDAEITDYYNKNLKSYTTPEQRTASHILITLARDAKPAEQAAAKAKAEAVLLDVRKNPANFAEIAKTQSQDPGSAQAGGDLGVVEKGAFVKPVEDAIYALKEGETSGLVQSEFGYHIIKVTSVKPAAQQPLDAAKEDIAADLKKQKMSKKYSEMAEIFSNMVYEQSESLKPVADKLGLKIETVDALTRKPNPQLAQAPFSNEKFLAAIFGVDAVKNKRNTEAIEVSPSVLISGRVAEFRPAAKRPLAEVEAQIRQRVTLEEAARLAREAGEQKLAAARASGDAAGFGAPTVVSRTTEPSIATPGAIAVLKADVTKLPAYVGVELPGQGYGVYRIGKVSQPAQPDADRRKQEAQQISSLVGQSEMYNYVEALKAKAKAKINVQPSQLGVRNDAE</sequence>
<comment type="subcellular location">
    <subcellularLocation>
        <location evidence="1">Cell inner membrane</location>
        <topology evidence="1">Single-pass type II membrane protein</topology>
        <orientation evidence="1">Periplasmic side</orientation>
    </subcellularLocation>
</comment>
<evidence type="ECO:0000256" key="9">
    <source>
        <dbReference type="ARBA" id="ARBA00040743"/>
    </source>
</evidence>
<proteinExistence type="inferred from homology"/>
<keyword evidence="4" id="KW-0812">Transmembrane</keyword>
<evidence type="ECO:0000313" key="13">
    <source>
        <dbReference type="EMBL" id="MFC0251865.1"/>
    </source>
</evidence>
<dbReference type="RefSeq" id="WP_379678695.1">
    <property type="nucleotide sequence ID" value="NZ_JBHLWP010000009.1"/>
</dbReference>
<protein>
    <recommendedName>
        <fullName evidence="9">Periplasmic chaperone PpiD</fullName>
    </recommendedName>
    <alternativeName>
        <fullName evidence="10">Periplasmic folding chaperone</fullName>
    </alternativeName>
</protein>
<dbReference type="InterPro" id="IPR052029">
    <property type="entry name" value="PpiD_chaperone"/>
</dbReference>
<dbReference type="PANTHER" id="PTHR47529">
    <property type="entry name" value="PEPTIDYL-PROLYL CIS-TRANS ISOMERASE D"/>
    <property type="match status" value="1"/>
</dbReference>
<evidence type="ECO:0000256" key="3">
    <source>
        <dbReference type="ARBA" id="ARBA00022519"/>
    </source>
</evidence>
<dbReference type="InterPro" id="IPR000297">
    <property type="entry name" value="PPIase_PpiC"/>
</dbReference>
<feature type="domain" description="PpiC" evidence="12">
    <location>
        <begin position="265"/>
        <end position="368"/>
    </location>
</feature>
<keyword evidence="3" id="KW-0997">Cell inner membrane</keyword>
<dbReference type="Pfam" id="PF13624">
    <property type="entry name" value="SurA_N_3"/>
    <property type="match status" value="1"/>
</dbReference>
<accession>A0ABV6FEB2</accession>
<dbReference type="PANTHER" id="PTHR47529:SF1">
    <property type="entry name" value="PERIPLASMIC CHAPERONE PPID"/>
    <property type="match status" value="1"/>
</dbReference>
<dbReference type="InterPro" id="IPR027304">
    <property type="entry name" value="Trigger_fact/SurA_dom_sf"/>
</dbReference>
<dbReference type="EMBL" id="JBHLWP010000009">
    <property type="protein sequence ID" value="MFC0251865.1"/>
    <property type="molecule type" value="Genomic_DNA"/>
</dbReference>
<dbReference type="Pfam" id="PF13616">
    <property type="entry name" value="Rotamase_3"/>
    <property type="match status" value="1"/>
</dbReference>
<keyword evidence="7" id="KW-0143">Chaperone</keyword>
<evidence type="ECO:0000256" key="6">
    <source>
        <dbReference type="ARBA" id="ARBA00023136"/>
    </source>
</evidence>
<dbReference type="Gene3D" id="1.10.4030.10">
    <property type="entry name" value="Porin chaperone SurA, peptide-binding domain"/>
    <property type="match status" value="1"/>
</dbReference>
<evidence type="ECO:0000259" key="12">
    <source>
        <dbReference type="PROSITE" id="PS50198"/>
    </source>
</evidence>
<dbReference type="SUPFAM" id="SSF109998">
    <property type="entry name" value="Triger factor/SurA peptide-binding domain-like"/>
    <property type="match status" value="1"/>
</dbReference>
<dbReference type="Gene3D" id="3.10.50.40">
    <property type="match status" value="1"/>
</dbReference>
<evidence type="ECO:0000256" key="7">
    <source>
        <dbReference type="ARBA" id="ARBA00023186"/>
    </source>
</evidence>
<evidence type="ECO:0000256" key="11">
    <source>
        <dbReference type="PROSITE-ProRule" id="PRU00278"/>
    </source>
</evidence>
<dbReference type="InterPro" id="IPR046357">
    <property type="entry name" value="PPIase_dom_sf"/>
</dbReference>
<keyword evidence="2" id="KW-1003">Cell membrane</keyword>
<dbReference type="Proteomes" id="UP001589773">
    <property type="component" value="Unassembled WGS sequence"/>
</dbReference>
<name>A0ABV6FEB2_9BURK</name>